<reference evidence="2" key="1">
    <citation type="submission" date="2020-06" db="EMBL/GenBank/DDBJ databases">
        <title>Characterization of fructooligosaccharide metabolism and fructooligosaccharide-degrading enzymes in human commensal butyrate producers.</title>
        <authorList>
            <person name="Tanno H."/>
            <person name="Fujii T."/>
            <person name="Hirano K."/>
            <person name="Maeno S."/>
            <person name="Tonozuka T."/>
            <person name="Sakamoto M."/>
            <person name="Ohkuma M."/>
            <person name="Tochio T."/>
            <person name="Endo A."/>
        </authorList>
    </citation>
    <scope>NUCLEOTIDE SEQUENCE</scope>
    <source>
        <strain evidence="2">JCM 31265</strain>
    </source>
</reference>
<proteinExistence type="predicted"/>
<dbReference type="InterPro" id="IPR036890">
    <property type="entry name" value="HATPase_C_sf"/>
</dbReference>
<feature type="domain" description="Histidine kinase/HSP90-like ATPase" evidence="1">
    <location>
        <begin position="2"/>
        <end position="51"/>
    </location>
</feature>
<dbReference type="InterPro" id="IPR003594">
    <property type="entry name" value="HATPase_dom"/>
</dbReference>
<evidence type="ECO:0000313" key="2">
    <source>
        <dbReference type="EMBL" id="GFO93898.1"/>
    </source>
</evidence>
<dbReference type="Proteomes" id="UP000660047">
    <property type="component" value="Unassembled WGS sequence"/>
</dbReference>
<organism evidence="2 3">
    <name type="scientific">Coprococcus eutactus</name>
    <dbReference type="NCBI Taxonomy" id="33043"/>
    <lineage>
        <taxon>Bacteria</taxon>
        <taxon>Bacillati</taxon>
        <taxon>Bacillota</taxon>
        <taxon>Clostridia</taxon>
        <taxon>Lachnospirales</taxon>
        <taxon>Lachnospiraceae</taxon>
        <taxon>Coprococcus</taxon>
    </lineage>
</organism>
<dbReference type="EMBL" id="BLYL01000004">
    <property type="protein sequence ID" value="GFO93898.1"/>
    <property type="molecule type" value="Genomic_DNA"/>
</dbReference>
<sequence>MDMIFDAFCRGKSRQKEGAGLGLYIVRCLADKLGHEVSAEVAGEVFTINISMSTDRD</sequence>
<dbReference type="Gene3D" id="3.30.565.10">
    <property type="entry name" value="Histidine kinase-like ATPase, C-terminal domain"/>
    <property type="match status" value="1"/>
</dbReference>
<evidence type="ECO:0000313" key="3">
    <source>
        <dbReference type="Proteomes" id="UP000660047"/>
    </source>
</evidence>
<gene>
    <name evidence="2" type="ORF">COEU31_09440</name>
</gene>
<dbReference type="AlphaFoldDB" id="A0AAI9K3X7"/>
<dbReference type="Pfam" id="PF02518">
    <property type="entry name" value="HATPase_c"/>
    <property type="match status" value="1"/>
</dbReference>
<comment type="caution">
    <text evidence="2">The sequence shown here is derived from an EMBL/GenBank/DDBJ whole genome shotgun (WGS) entry which is preliminary data.</text>
</comment>
<dbReference type="SUPFAM" id="SSF55874">
    <property type="entry name" value="ATPase domain of HSP90 chaperone/DNA topoisomerase II/histidine kinase"/>
    <property type="match status" value="1"/>
</dbReference>
<evidence type="ECO:0000259" key="1">
    <source>
        <dbReference type="Pfam" id="PF02518"/>
    </source>
</evidence>
<accession>A0AAI9K3X7</accession>
<protein>
    <recommendedName>
        <fullName evidence="1">Histidine kinase/HSP90-like ATPase domain-containing protein</fullName>
    </recommendedName>
</protein>
<name>A0AAI9K3X7_9FIRM</name>